<dbReference type="GO" id="GO:0005737">
    <property type="term" value="C:cytoplasm"/>
    <property type="evidence" value="ECO:0007669"/>
    <property type="project" value="TreeGrafter"/>
</dbReference>
<dbReference type="InterPro" id="IPR035899">
    <property type="entry name" value="DBL_dom_sf"/>
</dbReference>
<dbReference type="EMBL" id="KB915841">
    <property type="protein sequence ID" value="EOD51584.1"/>
    <property type="molecule type" value="Genomic_DNA"/>
</dbReference>
<dbReference type="GO" id="GO:0000935">
    <property type="term" value="C:division septum"/>
    <property type="evidence" value="ECO:0007669"/>
    <property type="project" value="TreeGrafter"/>
</dbReference>
<feature type="region of interest" description="Disordered" evidence="1">
    <location>
        <begin position="512"/>
        <end position="565"/>
    </location>
</feature>
<dbReference type="Pfam" id="PF06395">
    <property type="entry name" value="CDC24"/>
    <property type="match status" value="1"/>
</dbReference>
<proteinExistence type="predicted"/>
<dbReference type="PROSITE" id="PS51745">
    <property type="entry name" value="PB1"/>
    <property type="match status" value="1"/>
</dbReference>
<evidence type="ECO:0000259" key="3">
    <source>
        <dbReference type="PROSITE" id="PS51745"/>
    </source>
</evidence>
<dbReference type="SUPFAM" id="SSF48065">
    <property type="entry name" value="DBL homology domain (DH-domain)"/>
    <property type="match status" value="1"/>
</dbReference>
<dbReference type="Pfam" id="PF00564">
    <property type="entry name" value="PB1"/>
    <property type="match status" value="1"/>
</dbReference>
<dbReference type="InterPro" id="IPR053026">
    <property type="entry name" value="CDC42_GEF"/>
</dbReference>
<dbReference type="InterPro" id="IPR011993">
    <property type="entry name" value="PH-like_dom_sf"/>
</dbReference>
<dbReference type="KEGG" id="npa:UCRNP2_1633"/>
<evidence type="ECO:0000313" key="5">
    <source>
        <dbReference type="Proteomes" id="UP000013521"/>
    </source>
</evidence>
<dbReference type="Pfam" id="PF15411">
    <property type="entry name" value="PH_10"/>
    <property type="match status" value="1"/>
</dbReference>
<evidence type="ECO:0000313" key="4">
    <source>
        <dbReference type="EMBL" id="EOD51584.1"/>
    </source>
</evidence>
<sequence>MPNSNHASFSTYSSRTSDSSQGTSTSTLFPAPPLPTSAPANGGPVEAANNVLNKRGDKEASLFMICLTLSRRLRTVPGFAEILREEEEAADQDTDPVTLLWRTFRKGYPLITIYNALEPEVRLDGDQGNVKADKKPQLATYKFLSACMKQLKFASEECFVLSDLYGDDTTGFVKVVRVVNRVLDILVKEGIIVNDMDAGDGGDSDTTTTTKRTQRQHIIDELVKTERTYVQHLELLQEFKKLVEEKGIVTGDAVHSIFLNLNALLDFQRRFLIRVEQTNAQPESEQNWGRLFVLYKEAFKVYEPFIANQKICEATAMAEFEKLKETGGPSELRQMVESPTHLTSFLLKPFQRLAKYPLLLKYKIFLFEMILLCCKEINPNKQKNKLMSNKQLYDKRGKPKLQLKGRIFMQNVTDAISTAKPGSYTCQIFWKGDPGIENFVIRFTTEDTLKKWVHQVDTQRRQFKDAQRSSSTTKHSTTSATEFTYIKDQGPIENPYAELDEDDEVDVTEVTTGYPGQTDYTLAQGESTITGRARSATGESGVNPLDTSRPPHESASANNRAPPPRFPMGALQNPPLTLRTQALQAGHISPGSGGPMDSYFSPSIESPMSTRTSSSSDVPIPSQLKVKVHCPSAGSTMTLVVSTNISFQSLKDRIDAKLQRSTNVSLSSGQVKLKYLDEDDYVSIQSDEDVQMAFETWKEQQRDQLLAGQLGEIELFCQK</sequence>
<name>R1GZS1_BOTPV</name>
<evidence type="ECO:0000256" key="1">
    <source>
        <dbReference type="SAM" id="MobiDB-lite"/>
    </source>
</evidence>
<dbReference type="InterPro" id="IPR010481">
    <property type="entry name" value="Cdc24/Scd1_N"/>
</dbReference>
<gene>
    <name evidence="4" type="ORF">UCRNP2_1633</name>
</gene>
<dbReference type="GO" id="GO:0005634">
    <property type="term" value="C:nucleus"/>
    <property type="evidence" value="ECO:0007669"/>
    <property type="project" value="TreeGrafter"/>
</dbReference>
<dbReference type="InterPro" id="IPR000270">
    <property type="entry name" value="PB1_dom"/>
</dbReference>
<dbReference type="InterPro" id="IPR000219">
    <property type="entry name" value="DH_dom"/>
</dbReference>
<organism evidence="4 5">
    <name type="scientific">Botryosphaeria parva (strain UCR-NP2)</name>
    <name type="common">Grapevine canker fungus</name>
    <name type="synonym">Neofusicoccum parvum</name>
    <dbReference type="NCBI Taxonomy" id="1287680"/>
    <lineage>
        <taxon>Eukaryota</taxon>
        <taxon>Fungi</taxon>
        <taxon>Dikarya</taxon>
        <taxon>Ascomycota</taxon>
        <taxon>Pezizomycotina</taxon>
        <taxon>Dothideomycetes</taxon>
        <taxon>Dothideomycetes incertae sedis</taxon>
        <taxon>Botryosphaeriales</taxon>
        <taxon>Botryosphaeriaceae</taxon>
        <taxon>Neofusicoccum</taxon>
    </lineage>
</organism>
<dbReference type="PROSITE" id="PS50010">
    <property type="entry name" value="DH_2"/>
    <property type="match status" value="1"/>
</dbReference>
<feature type="region of interest" description="Disordered" evidence="1">
    <location>
        <begin position="1"/>
        <end position="45"/>
    </location>
</feature>
<feature type="domain" description="DH" evidence="2">
    <location>
        <begin position="214"/>
        <end position="361"/>
    </location>
</feature>
<feature type="compositionally biased region" description="Polar residues" evidence="1">
    <location>
        <begin position="514"/>
        <end position="530"/>
    </location>
</feature>
<dbReference type="CDD" id="cd05992">
    <property type="entry name" value="PB1"/>
    <property type="match status" value="1"/>
</dbReference>
<dbReference type="InterPro" id="IPR053793">
    <property type="entry name" value="PB1-like"/>
</dbReference>
<evidence type="ECO:0000259" key="2">
    <source>
        <dbReference type="PROSITE" id="PS50010"/>
    </source>
</evidence>
<dbReference type="AlphaFoldDB" id="R1GZS1"/>
<dbReference type="SMART" id="SM00325">
    <property type="entry name" value="RhoGEF"/>
    <property type="match status" value="1"/>
</dbReference>
<dbReference type="SUPFAM" id="SSF50729">
    <property type="entry name" value="PH domain-like"/>
    <property type="match status" value="1"/>
</dbReference>
<dbReference type="OMA" id="EVENIMP"/>
<dbReference type="FunFam" id="3.10.20.90:FF:000176">
    <property type="entry name" value="Rho guanyl nucleotide exchange factor"/>
    <property type="match status" value="1"/>
</dbReference>
<feature type="compositionally biased region" description="Low complexity" evidence="1">
    <location>
        <begin position="8"/>
        <end position="27"/>
    </location>
</feature>
<dbReference type="GO" id="GO:0043332">
    <property type="term" value="C:mating projection tip"/>
    <property type="evidence" value="ECO:0007669"/>
    <property type="project" value="TreeGrafter"/>
</dbReference>
<dbReference type="Proteomes" id="UP000013521">
    <property type="component" value="Unassembled WGS sequence"/>
</dbReference>
<dbReference type="STRING" id="1287680.R1GZS1"/>
<dbReference type="HOGENOM" id="CLU_007879_1_0_1"/>
<dbReference type="Gene3D" id="1.20.900.10">
    <property type="entry name" value="Dbl homology (DH) domain"/>
    <property type="match status" value="1"/>
</dbReference>
<accession>R1GZS1</accession>
<dbReference type="OrthoDB" id="1594986at2759"/>
<dbReference type="PANTHER" id="PTHR47339">
    <property type="entry name" value="CELL DIVISION CONTROL PROTEIN 24"/>
    <property type="match status" value="1"/>
</dbReference>
<dbReference type="GO" id="GO:0030010">
    <property type="term" value="P:establishment of cell polarity"/>
    <property type="evidence" value="ECO:0007669"/>
    <property type="project" value="TreeGrafter"/>
</dbReference>
<dbReference type="GO" id="GO:0031106">
    <property type="term" value="P:septin ring organization"/>
    <property type="evidence" value="ECO:0007669"/>
    <property type="project" value="TreeGrafter"/>
</dbReference>
<dbReference type="SMART" id="SM00666">
    <property type="entry name" value="PB1"/>
    <property type="match status" value="1"/>
</dbReference>
<feature type="domain" description="PB1" evidence="3">
    <location>
        <begin position="623"/>
        <end position="719"/>
    </location>
</feature>
<reference evidence="5" key="1">
    <citation type="journal article" date="2013" name="Genome Announc.">
        <title>Draft genome sequence of Neofusicoccum parvum isolate UCR-NP2, a fungal vascular pathogen associated with grapevine cankers.</title>
        <authorList>
            <person name="Blanco-Ulate B."/>
            <person name="Rolshausen P."/>
            <person name="Cantu D."/>
        </authorList>
    </citation>
    <scope>NUCLEOTIDE SEQUENCE [LARGE SCALE GENOMIC DNA]</scope>
    <source>
        <strain evidence="5">UCR-NP2</strain>
    </source>
</reference>
<dbReference type="SUPFAM" id="SSF54277">
    <property type="entry name" value="CAD &amp; PB1 domains"/>
    <property type="match status" value="1"/>
</dbReference>
<dbReference type="PANTHER" id="PTHR47339:SF1">
    <property type="entry name" value="CELL DIVISION CONTROL PROTEIN 24"/>
    <property type="match status" value="1"/>
</dbReference>
<dbReference type="Gene3D" id="3.10.20.90">
    <property type="entry name" value="Phosphatidylinositol 3-kinase Catalytic Subunit, Chain A, domain 1"/>
    <property type="match status" value="1"/>
</dbReference>
<protein>
    <submittedName>
        <fullName evidence="4">Putative rho guanyl nucleotide exchange factor protein</fullName>
    </submittedName>
</protein>
<dbReference type="eggNOG" id="KOG3519">
    <property type="taxonomic scope" value="Eukaryota"/>
</dbReference>
<dbReference type="GO" id="GO:0005085">
    <property type="term" value="F:guanyl-nucleotide exchange factor activity"/>
    <property type="evidence" value="ECO:0007669"/>
    <property type="project" value="InterPro"/>
</dbReference>
<dbReference type="CDD" id="cd00160">
    <property type="entry name" value="RhoGEF"/>
    <property type="match status" value="1"/>
</dbReference>
<dbReference type="Gene3D" id="2.30.29.30">
    <property type="entry name" value="Pleckstrin-homology domain (PH domain)/Phosphotyrosine-binding domain (PTB)"/>
    <property type="match status" value="1"/>
</dbReference>